<dbReference type="EMBL" id="KE668347">
    <property type="protein sequence ID" value="ERE83975.1"/>
    <property type="molecule type" value="Genomic_DNA"/>
</dbReference>
<dbReference type="Proteomes" id="UP000030759">
    <property type="component" value="Unassembled WGS sequence"/>
</dbReference>
<accession>A0A061IDF4</accession>
<evidence type="ECO:0000313" key="2">
    <source>
        <dbReference type="Proteomes" id="UP000030759"/>
    </source>
</evidence>
<gene>
    <name evidence="1" type="ORF">H671_2g6330</name>
</gene>
<protein>
    <submittedName>
        <fullName evidence="1">Uncharacterized protein</fullName>
    </submittedName>
</protein>
<organism evidence="1 2">
    <name type="scientific">Cricetulus griseus</name>
    <name type="common">Chinese hamster</name>
    <name type="synonym">Cricetulus barabensis griseus</name>
    <dbReference type="NCBI Taxonomy" id="10029"/>
    <lineage>
        <taxon>Eukaryota</taxon>
        <taxon>Metazoa</taxon>
        <taxon>Chordata</taxon>
        <taxon>Craniata</taxon>
        <taxon>Vertebrata</taxon>
        <taxon>Euteleostomi</taxon>
        <taxon>Mammalia</taxon>
        <taxon>Eutheria</taxon>
        <taxon>Euarchontoglires</taxon>
        <taxon>Glires</taxon>
        <taxon>Rodentia</taxon>
        <taxon>Myomorpha</taxon>
        <taxon>Muroidea</taxon>
        <taxon>Cricetidae</taxon>
        <taxon>Cricetinae</taxon>
        <taxon>Cricetulus</taxon>
    </lineage>
</organism>
<proteinExistence type="predicted"/>
<sequence>MAFYNVHTVTALHEKGHDESAPQPSCIPSYRSGPAGTFLAYGLWCPIPLWMLGINSNSSMEVPVWLSFTLQYLVDFDTYSLNGLVCFTGVPEVNKIGISEFLGQDNSEASLQNSSV</sequence>
<evidence type="ECO:0000313" key="1">
    <source>
        <dbReference type="EMBL" id="ERE83975.1"/>
    </source>
</evidence>
<name>A0A061IDF4_CRIGR</name>
<dbReference type="AlphaFoldDB" id="A0A061IDF4"/>
<reference evidence="2" key="1">
    <citation type="journal article" date="2013" name="Nat. Biotechnol.">
        <title>Chinese hamster genome sequenced from sorted chromosomes.</title>
        <authorList>
            <person name="Brinkrolf K."/>
            <person name="Rupp O."/>
            <person name="Laux H."/>
            <person name="Kollin F."/>
            <person name="Ernst W."/>
            <person name="Linke B."/>
            <person name="Kofler R."/>
            <person name="Romand S."/>
            <person name="Hesse F."/>
            <person name="Budach W.E."/>
            <person name="Galosy S."/>
            <person name="Muller D."/>
            <person name="Noll T."/>
            <person name="Wienberg J."/>
            <person name="Jostock T."/>
            <person name="Leonard M."/>
            <person name="Grillari J."/>
            <person name="Tauch A."/>
            <person name="Goesmann A."/>
            <person name="Helk B."/>
            <person name="Mott J.E."/>
            <person name="Puhler A."/>
            <person name="Borth N."/>
        </authorList>
    </citation>
    <scope>NUCLEOTIDE SEQUENCE [LARGE SCALE GENOMIC DNA]</scope>
    <source>
        <strain evidence="2">17A/GY</strain>
    </source>
</reference>